<evidence type="ECO:0000256" key="2">
    <source>
        <dbReference type="ARBA" id="ARBA00022737"/>
    </source>
</evidence>
<feature type="repeat" description="PPR" evidence="3">
    <location>
        <begin position="115"/>
        <end position="149"/>
    </location>
</feature>
<dbReference type="OrthoDB" id="185373at2759"/>
<dbReference type="InterPro" id="IPR002885">
    <property type="entry name" value="PPR_rpt"/>
</dbReference>
<feature type="repeat" description="PPR" evidence="3">
    <location>
        <begin position="222"/>
        <end position="256"/>
    </location>
</feature>
<sequence>MVSRSYNSSSSSIENYWKILQSSSNDSQLNLEKTLTNVRGKLDSSTVEIILKRCSINRFSTLLGLRFFIWAGLRSDYRHTSYMFNKACKFFEIHKKPQTLSDVLESYRKENGLVSVKTFKVILNLCGEAKLADEGLGMLRKMGEFGCRPDTTIFNVVIRMFSDKGGNGMDVAQGLMKEMGLIDLYPDLSTYIAMIKGFCRVGRLDDACRLIEVMRDHGCVPNVVVYSTLLDGFCKIGNFDRALEFLCEMEEDPSRIPNVVTYTSLIQSFCEKGKTKEALTILVRMESRGCFPNRVTVSTLLKQLCFEENIEAAYRLIDKVIANGVVSRNECYSSLVLSLLQYKKMDEAKKLFILMLENQIKPDGLACSKFIKQLCLEGNFLNGFEYYVEMEKRDFLASVDSDIYSILLVGLCQQGHLVEATRLINAMVERKIKLKAPYANSIFESLQNSGERELASHLMSVQDHV</sequence>
<keyword evidence="2" id="KW-0677">Repeat</keyword>
<name>A0A7J6V615_THATH</name>
<organism evidence="4 5">
    <name type="scientific">Thalictrum thalictroides</name>
    <name type="common">Rue-anemone</name>
    <name type="synonym">Anemone thalictroides</name>
    <dbReference type="NCBI Taxonomy" id="46969"/>
    <lineage>
        <taxon>Eukaryota</taxon>
        <taxon>Viridiplantae</taxon>
        <taxon>Streptophyta</taxon>
        <taxon>Embryophyta</taxon>
        <taxon>Tracheophyta</taxon>
        <taxon>Spermatophyta</taxon>
        <taxon>Magnoliopsida</taxon>
        <taxon>Ranunculales</taxon>
        <taxon>Ranunculaceae</taxon>
        <taxon>Thalictroideae</taxon>
        <taxon>Thalictrum</taxon>
    </lineage>
</organism>
<dbReference type="InterPro" id="IPR011990">
    <property type="entry name" value="TPR-like_helical_dom_sf"/>
</dbReference>
<evidence type="ECO:0000313" key="5">
    <source>
        <dbReference type="Proteomes" id="UP000554482"/>
    </source>
</evidence>
<accession>A0A7J6V615</accession>
<dbReference type="PANTHER" id="PTHR47447:SF22">
    <property type="entry name" value="TETRATRICOPEPTIDE-LIKE HELICAL DOMAIN SUPERFAMILY"/>
    <property type="match status" value="1"/>
</dbReference>
<dbReference type="PROSITE" id="PS51375">
    <property type="entry name" value="PPR"/>
    <property type="match status" value="6"/>
</dbReference>
<dbReference type="NCBIfam" id="TIGR00756">
    <property type="entry name" value="PPR"/>
    <property type="match status" value="6"/>
</dbReference>
<evidence type="ECO:0000313" key="4">
    <source>
        <dbReference type="EMBL" id="KAF5179615.1"/>
    </source>
</evidence>
<keyword evidence="5" id="KW-1185">Reference proteome</keyword>
<comment type="caution">
    <text evidence="4">The sequence shown here is derived from an EMBL/GenBank/DDBJ whole genome shotgun (WGS) entry which is preliminary data.</text>
</comment>
<proteinExistence type="inferred from homology"/>
<feature type="repeat" description="PPR" evidence="3">
    <location>
        <begin position="328"/>
        <end position="362"/>
    </location>
</feature>
<dbReference type="EMBL" id="JABWDY010038556">
    <property type="protein sequence ID" value="KAF5179615.1"/>
    <property type="molecule type" value="Genomic_DNA"/>
</dbReference>
<dbReference type="Pfam" id="PF13041">
    <property type="entry name" value="PPR_2"/>
    <property type="match status" value="2"/>
</dbReference>
<comment type="similarity">
    <text evidence="1">Belongs to the PPR family. P subfamily.</text>
</comment>
<dbReference type="AlphaFoldDB" id="A0A7J6V615"/>
<dbReference type="PANTHER" id="PTHR47447">
    <property type="entry name" value="OS03G0856100 PROTEIN"/>
    <property type="match status" value="1"/>
</dbReference>
<reference evidence="4 5" key="1">
    <citation type="submission" date="2020-06" db="EMBL/GenBank/DDBJ databases">
        <title>Transcriptomic and genomic resources for Thalictrum thalictroides and T. hernandezii: Facilitating candidate gene discovery in an emerging model plant lineage.</title>
        <authorList>
            <person name="Arias T."/>
            <person name="Riano-Pachon D.M."/>
            <person name="Di Stilio V.S."/>
        </authorList>
    </citation>
    <scope>NUCLEOTIDE SEQUENCE [LARGE SCALE GENOMIC DNA]</scope>
    <source>
        <strain evidence="5">cv. WT478/WT964</strain>
        <tissue evidence="4">Leaves</tissue>
    </source>
</reference>
<dbReference type="Proteomes" id="UP000554482">
    <property type="component" value="Unassembled WGS sequence"/>
</dbReference>
<feature type="repeat" description="PPR" evidence="3">
    <location>
        <begin position="400"/>
        <end position="434"/>
    </location>
</feature>
<feature type="repeat" description="PPR" evidence="3">
    <location>
        <begin position="187"/>
        <end position="221"/>
    </location>
</feature>
<evidence type="ECO:0000256" key="1">
    <source>
        <dbReference type="ARBA" id="ARBA00007626"/>
    </source>
</evidence>
<evidence type="ECO:0000256" key="3">
    <source>
        <dbReference type="PROSITE-ProRule" id="PRU00708"/>
    </source>
</evidence>
<gene>
    <name evidence="4" type="ORF">FRX31_030799</name>
</gene>
<dbReference type="Gene3D" id="1.25.40.10">
    <property type="entry name" value="Tetratricopeptide repeat domain"/>
    <property type="match status" value="4"/>
</dbReference>
<protein>
    <submittedName>
        <fullName evidence="4">Pentatricopeptide repeat-containing protein</fullName>
    </submittedName>
</protein>
<dbReference type="Pfam" id="PF01535">
    <property type="entry name" value="PPR"/>
    <property type="match status" value="3"/>
</dbReference>
<feature type="repeat" description="PPR" evidence="3">
    <location>
        <begin position="258"/>
        <end position="292"/>
    </location>
</feature>